<dbReference type="WBParaSite" id="Pan_g11231.t1">
    <property type="protein sequence ID" value="Pan_g11231.t1"/>
    <property type="gene ID" value="Pan_g11231"/>
</dbReference>
<evidence type="ECO:0000313" key="2">
    <source>
        <dbReference type="Proteomes" id="UP000492821"/>
    </source>
</evidence>
<dbReference type="AlphaFoldDB" id="A0A7E4UPJ1"/>
<reference evidence="2" key="1">
    <citation type="journal article" date="2013" name="Genetics">
        <title>The draft genome and transcriptome of Panagrellus redivivus are shaped by the harsh demands of a free-living lifestyle.</title>
        <authorList>
            <person name="Srinivasan J."/>
            <person name="Dillman A.R."/>
            <person name="Macchietto M.G."/>
            <person name="Heikkinen L."/>
            <person name="Lakso M."/>
            <person name="Fracchia K.M."/>
            <person name="Antoshechkin I."/>
            <person name="Mortazavi A."/>
            <person name="Wong G."/>
            <person name="Sternberg P.W."/>
        </authorList>
    </citation>
    <scope>NUCLEOTIDE SEQUENCE [LARGE SCALE GENOMIC DNA]</scope>
    <source>
        <strain evidence="2">MT8872</strain>
    </source>
</reference>
<proteinExistence type="predicted"/>
<evidence type="ECO:0000313" key="3">
    <source>
        <dbReference type="WBParaSite" id="Pan_g11231.t1"/>
    </source>
</evidence>
<organism evidence="2 3">
    <name type="scientific">Panagrellus redivivus</name>
    <name type="common">Microworm</name>
    <dbReference type="NCBI Taxonomy" id="6233"/>
    <lineage>
        <taxon>Eukaryota</taxon>
        <taxon>Metazoa</taxon>
        <taxon>Ecdysozoa</taxon>
        <taxon>Nematoda</taxon>
        <taxon>Chromadorea</taxon>
        <taxon>Rhabditida</taxon>
        <taxon>Tylenchina</taxon>
        <taxon>Panagrolaimomorpha</taxon>
        <taxon>Panagrolaimoidea</taxon>
        <taxon>Panagrolaimidae</taxon>
        <taxon>Panagrellus</taxon>
    </lineage>
</organism>
<feature type="region of interest" description="Disordered" evidence="1">
    <location>
        <begin position="1"/>
        <end position="31"/>
    </location>
</feature>
<accession>A0A7E4UPJ1</accession>
<sequence length="79" mass="8600">MSKQTASVYICTRDRQKSERDDDPLSGTGVGSRKEVFVSMFAAASFANNPSYKTIVACIAFYGLIAVRSIPYQSVAPDN</sequence>
<name>A0A7E4UPJ1_PANRE</name>
<dbReference type="Proteomes" id="UP000492821">
    <property type="component" value="Unassembled WGS sequence"/>
</dbReference>
<keyword evidence="2" id="KW-1185">Reference proteome</keyword>
<evidence type="ECO:0000256" key="1">
    <source>
        <dbReference type="SAM" id="MobiDB-lite"/>
    </source>
</evidence>
<reference evidence="3" key="2">
    <citation type="submission" date="2020-10" db="UniProtKB">
        <authorList>
            <consortium name="WormBaseParasite"/>
        </authorList>
    </citation>
    <scope>IDENTIFICATION</scope>
</reference>
<protein>
    <submittedName>
        <fullName evidence="3">Uncharacterized protein</fullName>
    </submittedName>
</protein>